<feature type="region of interest" description="Disordered" evidence="1">
    <location>
        <begin position="1377"/>
        <end position="1397"/>
    </location>
</feature>
<sequence>MSTTTGPDRTATGALGGADRHQRLLDSGAILAPGTLPDAGTPDSSADVLTARGYAHPALDGRRIVRLVPAALGPAEDLAVDFLGLVPAEQPVEVGQVRQEALGFPAWALVHDPANGHHALALVKEMERLARQAKSKPGHAKDGFDELARRLGRAVPHFLPTYCEQVGRIFLEQENQTYASTFFGRAREAERTHNLPVDEERLRAVFLEFALAGALTVKALRQYVKELSVRLDPLTAWQRFRQLCTERSAAGMAPYAGVAEDARTLLRAAGLDRDEHERALLLELLASPAVNRAPGTFWKSWHEAVVELGRGDAAVRARLLELMPDPSGNDDRARQDAAWLAVLAESGAERLLTDLSVDPPGVSAAEPAAAWLQRWTNHLGRGWRTIGLNTETVALAHRMLDRLRAEAVPVDLLTGVRRSATQLELLDLLLTEGVPVADPAEGLTFVLQDWVGASDTDGRTLTALAADPRFRPALRAAVPAVWDTVDSRRLAARPVLRELFVEWSDARADELTAARGLESANGILRELSAHRTGIRDENPAAARRIAELDVTGLLADTLRGGILDELGWPALEEALARLGIEAGDTPGVGSGRNLPEGLLLEEAWPHLVLARGNQVVVAGPQGILLEHTLRIPDKLETWHRPRFRFVDGELLVAWAHEGKQRAYWSGRPAEIFELGGEQIAHYYGGGDIETPTLPLPGGGRTGGHRPLHVGDTVLPAQGHVLGDGTGHWTAHRRSGVPVLEELDAATGTAGRASEPPRIAASAAAGRLDVHRTRLLPFQPGLEATPLGTDGTVLGSWVRADGNRTTTVTADGTRLVVDNTRGGRSLYPLGRLTLPGGGRPVVQEGHGRHLALGLPAADSPAEGTVTADPTGFTADFEPGRPGGLAGAGTALVLPLTHWHVLRPRDEHGSAELRTVSHEQAARLVDAAWPADAEPVPAARQRWITVQGVRRPVVSSDKAEERLPVDAVAGVLPGITHRLLLAGVTGLARTAADLLDRIARYLPQPEDDARIFGGSGAVECAYRPEHGTDYELGQAVALLLPGVGGFGRSWDRSANHRVLNNLRAVTAVLAEPPAAEGDGWSTAHRIALHGDDNHHGWLQTLGRLGTLAYAAAAPLTSAEQRDSLALLLTELTAGPLADRGATLREIVLTEPLTDPNATEGKHERRAGQVWRHGDRTVVVLACSHHHEDKAHWLAVDHDPSGTFGAVAHFGTAQERGTEETVDAAWVARFTALLPEHGAMTHRADRAADFGARTGIGAVRSTLLFSPTEALIHWYGAPLPPEALKEYGLKSGEAKAARDWLRGCERNALGEVWSALLPADPEELWSTGPDSAAGAARWTARLGRLVTLPEAAQATVSGTSIQKVEEILNFATTPWLSRTTRQRVRPQGESATPVLQADDPQAVPEHSALSEAADAIAWLAYRLPWNSPLRASLAPAVRALHTRLADPELLLAYDLRRNGKGEPLAAVLRTRFGLPAEGGADADGLVRCGEALVLSPTHDEAEQIWWRPAGLDGAQDQVLDQLAGLGDSYWLSRQRSALTALLGGELDRLVTLPELPGTADAAGAPAAEAEVWPQHPLLTVPELVTEVAKTHELGEDAAVLYLQLLALPDPTDRQVARWTGWKPARLKKARAELLASGLVMEAKRARAGRTLFLPGGWQEAKAPGLPVETWKAALYDLPTHHDVLPRFAVPELFARAWQRVTDGDAPGFEELRTGKRRKARR</sequence>
<gene>
    <name evidence="2" type="ORF">OHA16_09325</name>
</gene>
<organism evidence="2 3">
    <name type="scientific">Kitasatospora purpeofusca</name>
    <dbReference type="NCBI Taxonomy" id="67352"/>
    <lineage>
        <taxon>Bacteria</taxon>
        <taxon>Bacillati</taxon>
        <taxon>Actinomycetota</taxon>
        <taxon>Actinomycetes</taxon>
        <taxon>Kitasatosporales</taxon>
        <taxon>Streptomycetaceae</taxon>
        <taxon>Kitasatospora</taxon>
    </lineage>
</organism>
<name>A0ABZ1TW42_9ACTN</name>
<accession>A0ABZ1TW42</accession>
<evidence type="ECO:0000313" key="2">
    <source>
        <dbReference type="EMBL" id="WUQ83156.1"/>
    </source>
</evidence>
<protein>
    <recommendedName>
        <fullName evidence="4">DNA-binding protein</fullName>
    </recommendedName>
</protein>
<evidence type="ECO:0008006" key="4">
    <source>
        <dbReference type="Google" id="ProtNLM"/>
    </source>
</evidence>
<dbReference type="RefSeq" id="WP_328954188.1">
    <property type="nucleotide sequence ID" value="NZ_CP108110.1"/>
</dbReference>
<dbReference type="EMBL" id="CP108110">
    <property type="protein sequence ID" value="WUQ83156.1"/>
    <property type="molecule type" value="Genomic_DNA"/>
</dbReference>
<keyword evidence="3" id="KW-1185">Reference proteome</keyword>
<proteinExistence type="predicted"/>
<evidence type="ECO:0000313" key="3">
    <source>
        <dbReference type="Proteomes" id="UP001432222"/>
    </source>
</evidence>
<reference evidence="2" key="1">
    <citation type="submission" date="2022-10" db="EMBL/GenBank/DDBJ databases">
        <title>The complete genomes of actinobacterial strains from the NBC collection.</title>
        <authorList>
            <person name="Joergensen T.S."/>
            <person name="Alvarez Arevalo M."/>
            <person name="Sterndorff E.B."/>
            <person name="Faurdal D."/>
            <person name="Vuksanovic O."/>
            <person name="Mourched A.-S."/>
            <person name="Charusanti P."/>
            <person name="Shaw S."/>
            <person name="Blin K."/>
            <person name="Weber T."/>
        </authorList>
    </citation>
    <scope>NUCLEOTIDE SEQUENCE</scope>
    <source>
        <strain evidence="2">NBC_00222</strain>
    </source>
</reference>
<evidence type="ECO:0000256" key="1">
    <source>
        <dbReference type="SAM" id="MobiDB-lite"/>
    </source>
</evidence>
<dbReference type="Proteomes" id="UP001432222">
    <property type="component" value="Chromosome"/>
</dbReference>